<dbReference type="EMBL" id="LCPV01000013">
    <property type="protein sequence ID" value="KKW07481.1"/>
    <property type="molecule type" value="Genomic_DNA"/>
</dbReference>
<reference evidence="1 2" key="1">
    <citation type="journal article" date="2015" name="Nature">
        <title>rRNA introns, odd ribosomes, and small enigmatic genomes across a large radiation of phyla.</title>
        <authorList>
            <person name="Brown C.T."/>
            <person name="Hug L.A."/>
            <person name="Thomas B.C."/>
            <person name="Sharon I."/>
            <person name="Castelle C.J."/>
            <person name="Singh A."/>
            <person name="Wilkins M.J."/>
            <person name="Williams K.H."/>
            <person name="Banfield J.F."/>
        </authorList>
    </citation>
    <scope>NUCLEOTIDE SEQUENCE [LARGE SCALE GENOMIC DNA]</scope>
</reference>
<proteinExistence type="predicted"/>
<protein>
    <submittedName>
        <fullName evidence="1">Uncharacterized protein</fullName>
    </submittedName>
</protein>
<organism evidence="1 2">
    <name type="scientific">Candidatus Kaiserbacteria bacterium GW2011_GWC2_49_12</name>
    <dbReference type="NCBI Taxonomy" id="1618675"/>
    <lineage>
        <taxon>Bacteria</taxon>
        <taxon>Candidatus Kaiseribacteriota</taxon>
    </lineage>
</organism>
<evidence type="ECO:0000313" key="1">
    <source>
        <dbReference type="EMBL" id="KKW07481.1"/>
    </source>
</evidence>
<gene>
    <name evidence="1" type="ORF">UY39_C0013G0012</name>
</gene>
<dbReference type="AlphaFoldDB" id="A0A0G1VLY0"/>
<sequence>MNTLSKIRDIFYSGDFAFNGESESINEISFLLDEKYLFLDSVEIAKKLEYVRLADEIARKHIHDAAAGGGYTHIALKVLSGRYLQKTKGRQSLFEQPFCGYFPDVLCEDKSIAVECGHTQNPRKMLDYFRQGGIQEFIQVPYPSEDDNVLTGFVFTVGDQLIEFLNFLDETTRNKTKEVFRKRDRPEA</sequence>
<accession>A0A0G1VLY0</accession>
<name>A0A0G1VLY0_9BACT</name>
<evidence type="ECO:0000313" key="2">
    <source>
        <dbReference type="Proteomes" id="UP000034589"/>
    </source>
</evidence>
<comment type="caution">
    <text evidence="1">The sequence shown here is derived from an EMBL/GenBank/DDBJ whole genome shotgun (WGS) entry which is preliminary data.</text>
</comment>
<dbReference type="Proteomes" id="UP000034589">
    <property type="component" value="Unassembled WGS sequence"/>
</dbReference>